<evidence type="ECO:0000256" key="1">
    <source>
        <dbReference type="SAM" id="Phobius"/>
    </source>
</evidence>
<name>A0ABY8VLU2_9CORY</name>
<protein>
    <recommendedName>
        <fullName evidence="4">Secreted protein</fullName>
    </recommendedName>
</protein>
<keyword evidence="1" id="KW-0472">Membrane</keyword>
<dbReference type="EMBL" id="CP126970">
    <property type="protein sequence ID" value="WIM70057.1"/>
    <property type="molecule type" value="Genomic_DNA"/>
</dbReference>
<dbReference type="RefSeq" id="WP_284874650.1">
    <property type="nucleotide sequence ID" value="NZ_CP126970.1"/>
</dbReference>
<evidence type="ECO:0000313" key="3">
    <source>
        <dbReference type="Proteomes" id="UP001238805"/>
    </source>
</evidence>
<proteinExistence type="predicted"/>
<gene>
    <name evidence="2" type="ORF">QP029_12855</name>
</gene>
<organism evidence="2 3">
    <name type="scientific">Corynebacterium suedekumii</name>
    <dbReference type="NCBI Taxonomy" id="3049801"/>
    <lineage>
        <taxon>Bacteria</taxon>
        <taxon>Bacillati</taxon>
        <taxon>Actinomycetota</taxon>
        <taxon>Actinomycetes</taxon>
        <taxon>Mycobacteriales</taxon>
        <taxon>Corynebacteriaceae</taxon>
        <taxon>Corynebacterium</taxon>
    </lineage>
</organism>
<accession>A0ABY8VLU2</accession>
<keyword evidence="1" id="KW-1133">Transmembrane helix</keyword>
<dbReference type="Proteomes" id="UP001238805">
    <property type="component" value="Chromosome"/>
</dbReference>
<sequence length="73" mass="7595">MPASENLIATVAQANQSGGSTWLVYLLFIVAGLLVGGTWSAYQNGSRPLTIFLALCAAVAFAGAVFWLMGAMN</sequence>
<evidence type="ECO:0000313" key="2">
    <source>
        <dbReference type="EMBL" id="WIM70057.1"/>
    </source>
</evidence>
<evidence type="ECO:0008006" key="4">
    <source>
        <dbReference type="Google" id="ProtNLM"/>
    </source>
</evidence>
<keyword evidence="3" id="KW-1185">Reference proteome</keyword>
<feature type="transmembrane region" description="Helical" evidence="1">
    <location>
        <begin position="49"/>
        <end position="69"/>
    </location>
</feature>
<keyword evidence="1" id="KW-0812">Transmembrane</keyword>
<reference evidence="2 3" key="1">
    <citation type="submission" date="2023-05" db="EMBL/GenBank/DDBJ databases">
        <title>Corynebacterium suedekumii sp. nov. and Corynebacterium breve sp. nov. isolated from raw cow's milk.</title>
        <authorList>
            <person name="Baer M.K."/>
            <person name="Mehl L."/>
            <person name="Hellmuth R."/>
            <person name="Marke G."/>
            <person name="Lipski A."/>
        </authorList>
    </citation>
    <scope>NUCLEOTIDE SEQUENCE [LARGE SCALE GENOMIC DNA]</scope>
    <source>
        <strain evidence="2 3">LM112</strain>
    </source>
</reference>
<feature type="transmembrane region" description="Helical" evidence="1">
    <location>
        <begin position="22"/>
        <end position="42"/>
    </location>
</feature>